<dbReference type="HOGENOM" id="CLU_1580371_0_0_1"/>
<feature type="signal peptide" evidence="3">
    <location>
        <begin position="1"/>
        <end position="21"/>
    </location>
</feature>
<proteinExistence type="inferred from homology"/>
<dbReference type="eggNOG" id="ENOG502ST15">
    <property type="taxonomic scope" value="Eukaryota"/>
</dbReference>
<dbReference type="InterPro" id="IPR000742">
    <property type="entry name" value="EGF"/>
</dbReference>
<keyword evidence="3" id="KW-0732">Signal</keyword>
<feature type="domain" description="Apple" evidence="5">
    <location>
        <begin position="29"/>
        <end position="107"/>
    </location>
</feature>
<dbReference type="SUPFAM" id="SSF57414">
    <property type="entry name" value="Hairpin loop containing domain-like"/>
    <property type="match status" value="1"/>
</dbReference>
<comment type="caution">
    <text evidence="2">Lacks conserved residue(s) required for the propagation of feature annotation.</text>
</comment>
<dbReference type="Proteomes" id="UP000001593">
    <property type="component" value="Unassembled WGS sequence"/>
</dbReference>
<dbReference type="InParanoid" id="A7SD38"/>
<keyword evidence="2" id="KW-1015">Disulfide bond</keyword>
<dbReference type="OMA" id="MIMEVCH"/>
<evidence type="ECO:0000256" key="2">
    <source>
        <dbReference type="PROSITE-ProRule" id="PRU00076"/>
    </source>
</evidence>
<dbReference type="KEGG" id="nve:5509929"/>
<dbReference type="OrthoDB" id="5956499at2759"/>
<protein>
    <recommendedName>
        <fullName evidence="8">EGF-like domain-containing protein</fullName>
    </recommendedName>
</protein>
<feature type="chain" id="PRO_5002712593" description="EGF-like domain-containing protein" evidence="3">
    <location>
        <begin position="22"/>
        <end position="169"/>
    </location>
</feature>
<dbReference type="Gene3D" id="2.10.25.10">
    <property type="entry name" value="Laminin"/>
    <property type="match status" value="1"/>
</dbReference>
<dbReference type="SUPFAM" id="SSF57196">
    <property type="entry name" value="EGF/Laminin"/>
    <property type="match status" value="1"/>
</dbReference>
<evidence type="ECO:0000256" key="1">
    <source>
        <dbReference type="ARBA" id="ARBA00006373"/>
    </source>
</evidence>
<name>A7SD38_NEMVE</name>
<evidence type="ECO:0000256" key="3">
    <source>
        <dbReference type="SAM" id="SignalP"/>
    </source>
</evidence>
<dbReference type="PROSITE" id="PS50026">
    <property type="entry name" value="EGF_3"/>
    <property type="match status" value="1"/>
</dbReference>
<feature type="disulfide bond" evidence="2">
    <location>
        <begin position="153"/>
        <end position="162"/>
    </location>
</feature>
<organism evidence="6 7">
    <name type="scientific">Nematostella vectensis</name>
    <name type="common">Starlet sea anemone</name>
    <dbReference type="NCBI Taxonomy" id="45351"/>
    <lineage>
        <taxon>Eukaryota</taxon>
        <taxon>Metazoa</taxon>
        <taxon>Cnidaria</taxon>
        <taxon>Anthozoa</taxon>
        <taxon>Hexacorallia</taxon>
        <taxon>Actiniaria</taxon>
        <taxon>Edwardsiidae</taxon>
        <taxon>Nematostella</taxon>
    </lineage>
</organism>
<gene>
    <name evidence="6" type="ORF">NEMVEDRAFT_v1g210400</name>
</gene>
<keyword evidence="7" id="KW-1185">Reference proteome</keyword>
<dbReference type="PROSITE" id="PS00022">
    <property type="entry name" value="EGF_1"/>
    <property type="match status" value="1"/>
</dbReference>
<evidence type="ECO:0000259" key="5">
    <source>
        <dbReference type="PROSITE" id="PS50948"/>
    </source>
</evidence>
<comment type="similarity">
    <text evidence="1">Belongs to the EGF domain peptide family.</text>
</comment>
<sequence>MIMEVCHFILVLLVLGFQAMAQNCPQGVCYGGTFSAKTRRDGQYLTGVSYKNLTKVLHAQGCFSACVNECRCKSYQVSKTGCELLDMDSSEKPLEANSDYAYFDLLQNIVPSAAYLAKPAECRNGCCLSNPCLNGGECTEQCDHPKAKFACACPSHTTGRFCEYRSLDI</sequence>
<dbReference type="EMBL" id="DS469627">
    <property type="protein sequence ID" value="EDO38375.1"/>
    <property type="molecule type" value="Genomic_DNA"/>
</dbReference>
<dbReference type="PhylomeDB" id="A7SD38"/>
<evidence type="ECO:0000313" key="6">
    <source>
        <dbReference type="EMBL" id="EDO38375.1"/>
    </source>
</evidence>
<keyword evidence="2" id="KW-0245">EGF-like domain</keyword>
<evidence type="ECO:0008006" key="8">
    <source>
        <dbReference type="Google" id="ProtNLM"/>
    </source>
</evidence>
<evidence type="ECO:0000313" key="7">
    <source>
        <dbReference type="Proteomes" id="UP000001593"/>
    </source>
</evidence>
<dbReference type="PROSITE" id="PS50948">
    <property type="entry name" value="PAN"/>
    <property type="match status" value="1"/>
</dbReference>
<accession>A7SD38</accession>
<feature type="domain" description="EGF-like" evidence="4">
    <location>
        <begin position="127"/>
        <end position="163"/>
    </location>
</feature>
<reference evidence="6 7" key="1">
    <citation type="journal article" date="2007" name="Science">
        <title>Sea anemone genome reveals ancestral eumetazoan gene repertoire and genomic organization.</title>
        <authorList>
            <person name="Putnam N.H."/>
            <person name="Srivastava M."/>
            <person name="Hellsten U."/>
            <person name="Dirks B."/>
            <person name="Chapman J."/>
            <person name="Salamov A."/>
            <person name="Terry A."/>
            <person name="Shapiro H."/>
            <person name="Lindquist E."/>
            <person name="Kapitonov V.V."/>
            <person name="Jurka J."/>
            <person name="Genikhovich G."/>
            <person name="Grigoriev I.V."/>
            <person name="Lucas S.M."/>
            <person name="Steele R.E."/>
            <person name="Finnerty J.R."/>
            <person name="Technau U."/>
            <person name="Martindale M.Q."/>
            <person name="Rokhsar D.S."/>
        </authorList>
    </citation>
    <scope>NUCLEOTIDE SEQUENCE [LARGE SCALE GENOMIC DNA]</scope>
    <source>
        <strain evidence="7">CH2 X CH6</strain>
    </source>
</reference>
<dbReference type="InterPro" id="IPR003609">
    <property type="entry name" value="Pan_app"/>
</dbReference>
<evidence type="ECO:0000259" key="4">
    <source>
        <dbReference type="PROSITE" id="PS50026"/>
    </source>
</evidence>
<dbReference type="AlphaFoldDB" id="A7SD38"/>